<comment type="caution">
    <text evidence="3">The sequence shown here is derived from an EMBL/GenBank/DDBJ whole genome shotgun (WGS) entry which is preliminary data.</text>
</comment>
<dbReference type="InterPro" id="IPR050190">
    <property type="entry name" value="UPF0213_domain"/>
</dbReference>
<dbReference type="EMBL" id="JBHMEW010000042">
    <property type="protein sequence ID" value="MFB9211128.1"/>
    <property type="molecule type" value="Genomic_DNA"/>
</dbReference>
<dbReference type="PROSITE" id="PS50164">
    <property type="entry name" value="GIY_YIG"/>
    <property type="match status" value="1"/>
</dbReference>
<feature type="domain" description="GIY-YIG" evidence="2">
    <location>
        <begin position="8"/>
        <end position="86"/>
    </location>
</feature>
<evidence type="ECO:0000256" key="1">
    <source>
        <dbReference type="ARBA" id="ARBA00007435"/>
    </source>
</evidence>
<reference evidence="3 4" key="1">
    <citation type="submission" date="2024-09" db="EMBL/GenBank/DDBJ databases">
        <authorList>
            <person name="Sun Q."/>
            <person name="Mori K."/>
        </authorList>
    </citation>
    <scope>NUCLEOTIDE SEQUENCE [LARGE SCALE GENOMIC DNA]</scope>
    <source>
        <strain evidence="3 4">CECT 7682</strain>
    </source>
</reference>
<protein>
    <submittedName>
        <fullName evidence="3">GIY-YIG nuclease family protein</fullName>
    </submittedName>
</protein>
<dbReference type="Pfam" id="PF01541">
    <property type="entry name" value="GIY-YIG"/>
    <property type="match status" value="1"/>
</dbReference>
<accession>A0ABV5J499</accession>
<name>A0ABV5J499_9BACT</name>
<evidence type="ECO:0000313" key="4">
    <source>
        <dbReference type="Proteomes" id="UP001589654"/>
    </source>
</evidence>
<evidence type="ECO:0000259" key="2">
    <source>
        <dbReference type="PROSITE" id="PS50164"/>
    </source>
</evidence>
<dbReference type="SUPFAM" id="SSF82771">
    <property type="entry name" value="GIY-YIG endonuclease"/>
    <property type="match status" value="1"/>
</dbReference>
<evidence type="ECO:0000313" key="3">
    <source>
        <dbReference type="EMBL" id="MFB9211128.1"/>
    </source>
</evidence>
<comment type="similarity">
    <text evidence="1">Belongs to the UPF0213 family.</text>
</comment>
<dbReference type="Gene3D" id="3.40.1440.10">
    <property type="entry name" value="GIY-YIG endonuclease"/>
    <property type="match status" value="1"/>
</dbReference>
<dbReference type="PANTHER" id="PTHR34477">
    <property type="entry name" value="UPF0213 PROTEIN YHBQ"/>
    <property type="match status" value="1"/>
</dbReference>
<dbReference type="InterPro" id="IPR035901">
    <property type="entry name" value="GIY-YIG_endonuc_sf"/>
</dbReference>
<dbReference type="PANTHER" id="PTHR34477:SF5">
    <property type="entry name" value="BSL5627 PROTEIN"/>
    <property type="match status" value="1"/>
</dbReference>
<keyword evidence="4" id="KW-1185">Reference proteome</keyword>
<dbReference type="InterPro" id="IPR000305">
    <property type="entry name" value="GIY-YIG_endonuc"/>
</dbReference>
<dbReference type="RefSeq" id="WP_290246546.1">
    <property type="nucleotide sequence ID" value="NZ_JAUFQT010000001.1"/>
</dbReference>
<gene>
    <name evidence="3" type="ORF">ACFFUR_04865</name>
</gene>
<dbReference type="CDD" id="cd10448">
    <property type="entry name" value="GIY-YIG_unchar_3"/>
    <property type="match status" value="1"/>
</dbReference>
<organism evidence="3 4">
    <name type="scientific">Echinicola jeungdonensis</name>
    <dbReference type="NCBI Taxonomy" id="709343"/>
    <lineage>
        <taxon>Bacteria</taxon>
        <taxon>Pseudomonadati</taxon>
        <taxon>Bacteroidota</taxon>
        <taxon>Cytophagia</taxon>
        <taxon>Cytophagales</taxon>
        <taxon>Cyclobacteriaceae</taxon>
        <taxon>Echinicola</taxon>
    </lineage>
</organism>
<proteinExistence type="inferred from homology"/>
<sequence length="103" mass="12426">MGKPNGTHNYFVYILTNKRKTVLYTGMTNDLVDRLYYHNNPSPNSKSFTAKYNCKFLIYWERFQLVDHAIQREKEIKCWRREKKVALINSFNPEWNFLNEEVG</sequence>
<dbReference type="Proteomes" id="UP001589654">
    <property type="component" value="Unassembled WGS sequence"/>
</dbReference>